<evidence type="ECO:0000259" key="2">
    <source>
        <dbReference type="Pfam" id="PF07731"/>
    </source>
</evidence>
<gene>
    <name evidence="3" type="ORF">Pmar_PMAR002005</name>
</gene>
<dbReference type="OrthoDB" id="2121828at2759"/>
<dbReference type="Proteomes" id="UP000007800">
    <property type="component" value="Unassembled WGS sequence"/>
</dbReference>
<dbReference type="InParanoid" id="C5LYF0"/>
<dbReference type="RefSeq" id="XP_002765471.1">
    <property type="nucleotide sequence ID" value="XM_002765425.1"/>
</dbReference>
<proteinExistence type="predicted"/>
<reference evidence="3 4" key="1">
    <citation type="submission" date="2008-07" db="EMBL/GenBank/DDBJ databases">
        <authorList>
            <person name="El-Sayed N."/>
            <person name="Caler E."/>
            <person name="Inman J."/>
            <person name="Amedeo P."/>
            <person name="Hass B."/>
            <person name="Wortman J."/>
        </authorList>
    </citation>
    <scope>NUCLEOTIDE SEQUENCE [LARGE SCALE GENOMIC DNA]</scope>
    <source>
        <strain evidence="4">ATCC 50983 / TXsc</strain>
    </source>
</reference>
<sequence length="181" mass="20266">MVLPLWKWFVLHCSRGYGYVRLQAENSRFGADKSCTVTVLLGAVVLCVLFSISNFHAAEQEIGNLAVNGKSFSSATDYLTQMRLGDLNEWIYEKGDWKHPVHTHTYPVQIVKFGDEDSASEAEEAGFFLGDWYDTIGGFNFSGSGITVRFWSVDFTGGIVVHCHILYHEDRGMIAIAETVE</sequence>
<dbReference type="PROSITE" id="PS00080">
    <property type="entry name" value="MULTICOPPER_OXIDASE2"/>
    <property type="match status" value="1"/>
</dbReference>
<dbReference type="Pfam" id="PF07731">
    <property type="entry name" value="Cu-oxidase_2"/>
    <property type="match status" value="1"/>
</dbReference>
<dbReference type="InterPro" id="IPR008972">
    <property type="entry name" value="Cupredoxin"/>
</dbReference>
<evidence type="ECO:0000313" key="4">
    <source>
        <dbReference type="Proteomes" id="UP000007800"/>
    </source>
</evidence>
<dbReference type="GO" id="GO:0005507">
    <property type="term" value="F:copper ion binding"/>
    <property type="evidence" value="ECO:0007669"/>
    <property type="project" value="InterPro"/>
</dbReference>
<dbReference type="EMBL" id="GG686808">
    <property type="protein sequence ID" value="EEQ98188.1"/>
    <property type="molecule type" value="Genomic_DNA"/>
</dbReference>
<dbReference type="GeneID" id="9040630"/>
<dbReference type="InterPro" id="IPR002355">
    <property type="entry name" value="Cu_oxidase_Cu_BS"/>
</dbReference>
<dbReference type="GO" id="GO:0016491">
    <property type="term" value="F:oxidoreductase activity"/>
    <property type="evidence" value="ECO:0007669"/>
    <property type="project" value="InterPro"/>
</dbReference>
<protein>
    <recommendedName>
        <fullName evidence="2">Plastocyanin-like domain-containing protein</fullName>
    </recommendedName>
</protein>
<organism evidence="4">
    <name type="scientific">Perkinsus marinus (strain ATCC 50983 / TXsc)</name>
    <dbReference type="NCBI Taxonomy" id="423536"/>
    <lineage>
        <taxon>Eukaryota</taxon>
        <taxon>Sar</taxon>
        <taxon>Alveolata</taxon>
        <taxon>Perkinsozoa</taxon>
        <taxon>Perkinsea</taxon>
        <taxon>Perkinsida</taxon>
        <taxon>Perkinsidae</taxon>
        <taxon>Perkinsus</taxon>
    </lineage>
</organism>
<evidence type="ECO:0000256" key="1">
    <source>
        <dbReference type="ARBA" id="ARBA00022723"/>
    </source>
</evidence>
<evidence type="ECO:0000313" key="3">
    <source>
        <dbReference type="EMBL" id="EEQ98188.1"/>
    </source>
</evidence>
<feature type="domain" description="Plastocyanin-like" evidence="2">
    <location>
        <begin position="50"/>
        <end position="175"/>
    </location>
</feature>
<keyword evidence="4" id="KW-1185">Reference proteome</keyword>
<keyword evidence="1" id="KW-0479">Metal-binding</keyword>
<dbReference type="Gene3D" id="2.60.40.420">
    <property type="entry name" value="Cupredoxins - blue copper proteins"/>
    <property type="match status" value="1"/>
</dbReference>
<name>C5LYF0_PERM5</name>
<accession>C5LYF0</accession>
<dbReference type="InterPro" id="IPR011706">
    <property type="entry name" value="Cu-oxidase_C"/>
</dbReference>
<dbReference type="SUPFAM" id="SSF49503">
    <property type="entry name" value="Cupredoxins"/>
    <property type="match status" value="1"/>
</dbReference>
<dbReference type="AlphaFoldDB" id="C5LYF0"/>